<evidence type="ECO:0000256" key="2">
    <source>
        <dbReference type="ARBA" id="ARBA00001946"/>
    </source>
</evidence>
<dbReference type="Pfam" id="PF03828">
    <property type="entry name" value="PAP_assoc"/>
    <property type="match status" value="1"/>
</dbReference>
<dbReference type="OrthoDB" id="407432at2759"/>
<dbReference type="GO" id="GO:0005737">
    <property type="term" value="C:cytoplasm"/>
    <property type="evidence" value="ECO:0007669"/>
    <property type="project" value="UniProtKB-SubCell"/>
</dbReference>
<reference evidence="14" key="1">
    <citation type="submission" date="2025-08" db="UniProtKB">
        <authorList>
            <consortium name="RefSeq"/>
        </authorList>
    </citation>
    <scope>IDENTIFICATION</scope>
    <source>
        <strain evidence="14">OHB3-1</strain>
    </source>
</reference>
<dbReference type="GO" id="GO:0010628">
    <property type="term" value="P:positive regulation of gene expression"/>
    <property type="evidence" value="ECO:0007669"/>
    <property type="project" value="UniProtKB-ARBA"/>
</dbReference>
<comment type="similarity">
    <text evidence="4">Belongs to the DNA polymerase type-B-like family.</text>
</comment>
<comment type="catalytic activity">
    <reaction evidence="10">
        <text>RNA(n) + UTP = RNA(n)-3'-uridine ribonucleotide + diphosphate</text>
        <dbReference type="Rhea" id="RHEA:14785"/>
        <dbReference type="Rhea" id="RHEA-COMP:14527"/>
        <dbReference type="Rhea" id="RHEA-COMP:17348"/>
        <dbReference type="ChEBI" id="CHEBI:33019"/>
        <dbReference type="ChEBI" id="CHEBI:46398"/>
        <dbReference type="ChEBI" id="CHEBI:140395"/>
        <dbReference type="ChEBI" id="CHEBI:173116"/>
        <dbReference type="EC" id="2.7.7.52"/>
    </reaction>
</comment>
<evidence type="ECO:0000256" key="8">
    <source>
        <dbReference type="ARBA" id="ARBA00022723"/>
    </source>
</evidence>
<gene>
    <name evidence="14" type="primary">LOC111020889</name>
</gene>
<dbReference type="InterPro" id="IPR054708">
    <property type="entry name" value="MTPAP-like_central"/>
</dbReference>
<evidence type="ECO:0000256" key="10">
    <source>
        <dbReference type="ARBA" id="ARBA00049105"/>
    </source>
</evidence>
<dbReference type="GO" id="GO:0000956">
    <property type="term" value="P:nuclear-transcribed mRNA catabolic process"/>
    <property type="evidence" value="ECO:0007669"/>
    <property type="project" value="UniProtKB-ARBA"/>
</dbReference>
<keyword evidence="13" id="KW-1185">Reference proteome</keyword>
<dbReference type="GO" id="GO:0050265">
    <property type="term" value="F:RNA uridylyltransferase activity"/>
    <property type="evidence" value="ECO:0007669"/>
    <property type="project" value="UniProtKB-EC"/>
</dbReference>
<sequence length="438" mass="50413">MNGSHRHRSDLQSALDTEESVLNLHAEIVEGRARDSHPGRGLMGKEVDSRNINDNQEHDSISEQLVGSLLLEDEPDEKIDAKYIRREKDSRGNQVLTQRDRIYRRHIRCRGDIDMMTVPLIAIYESLIPPEGEKEKQRQLITSLEKLVVKEWPRARLCLFGSCANSFGVSNSDIDVCLVLRDADIDKSEIILKLADILQSANLQNVQALTRARVPIIKLKDPVTGICCDICINNVLAVVNTKLLRDYAQIDMRLPQLAFIVKHWAKSRGVNETYQGTLSSYAYVLMCIHFLQNREPPILPCLQEMKVTFHETVDNIECAYFDQVERLKTFGSENKESIAQLVWRFFHYWAYCHDYANAVISIRTGSIISKRAKDWTRRIGNDRHLICIEDPFETSHDLGRVVDKYSIKVLREEFERAAEILQFDPNPCERLFEPFAPC</sequence>
<organism evidence="13 14">
    <name type="scientific">Momordica charantia</name>
    <name type="common">Bitter gourd</name>
    <name type="synonym">Balsam pear</name>
    <dbReference type="NCBI Taxonomy" id="3673"/>
    <lineage>
        <taxon>Eukaryota</taxon>
        <taxon>Viridiplantae</taxon>
        <taxon>Streptophyta</taxon>
        <taxon>Embryophyta</taxon>
        <taxon>Tracheophyta</taxon>
        <taxon>Spermatophyta</taxon>
        <taxon>Magnoliopsida</taxon>
        <taxon>eudicotyledons</taxon>
        <taxon>Gunneridae</taxon>
        <taxon>Pentapetalae</taxon>
        <taxon>rosids</taxon>
        <taxon>fabids</taxon>
        <taxon>Cucurbitales</taxon>
        <taxon>Cucurbitaceae</taxon>
        <taxon>Momordiceae</taxon>
        <taxon>Momordica</taxon>
    </lineage>
</organism>
<dbReference type="GO" id="GO:0046872">
    <property type="term" value="F:metal ion binding"/>
    <property type="evidence" value="ECO:0007669"/>
    <property type="project" value="UniProtKB-KW"/>
</dbReference>
<accession>A0A6J1DHB2</accession>
<dbReference type="SUPFAM" id="SSF81301">
    <property type="entry name" value="Nucleotidyltransferase"/>
    <property type="match status" value="1"/>
</dbReference>
<evidence type="ECO:0000313" key="14">
    <source>
        <dbReference type="RefSeq" id="XP_022153383.1"/>
    </source>
</evidence>
<dbReference type="FunFam" id="1.10.1410.10:FF:000018">
    <property type="entry name" value="Terminal uridylyltransferase cid1"/>
    <property type="match status" value="1"/>
</dbReference>
<evidence type="ECO:0000259" key="12">
    <source>
        <dbReference type="Pfam" id="PF22600"/>
    </source>
</evidence>
<feature type="domain" description="Poly(A) RNA polymerase mitochondrial-like central palm" evidence="12">
    <location>
        <begin position="121"/>
        <end position="249"/>
    </location>
</feature>
<dbReference type="EC" id="2.7.7.52" evidence="5"/>
<evidence type="ECO:0000256" key="5">
    <source>
        <dbReference type="ARBA" id="ARBA00012472"/>
    </source>
</evidence>
<dbReference type="Gene3D" id="3.30.460.10">
    <property type="entry name" value="Beta Polymerase, domain 2"/>
    <property type="match status" value="1"/>
</dbReference>
<evidence type="ECO:0000256" key="6">
    <source>
        <dbReference type="ARBA" id="ARBA00022490"/>
    </source>
</evidence>
<dbReference type="CDD" id="cd05402">
    <property type="entry name" value="NT_PAP_TUTase"/>
    <property type="match status" value="1"/>
</dbReference>
<dbReference type="Proteomes" id="UP000504603">
    <property type="component" value="Unplaced"/>
</dbReference>
<dbReference type="KEGG" id="mcha:111020889"/>
<comment type="subcellular location">
    <subcellularLocation>
        <location evidence="3">Cytoplasm</location>
    </subcellularLocation>
</comment>
<dbReference type="AlphaFoldDB" id="A0A6J1DHB2"/>
<comment type="cofactor">
    <cofactor evidence="2">
        <name>Mg(2+)</name>
        <dbReference type="ChEBI" id="CHEBI:18420"/>
    </cofactor>
</comment>
<evidence type="ECO:0000256" key="7">
    <source>
        <dbReference type="ARBA" id="ARBA00022679"/>
    </source>
</evidence>
<dbReference type="GO" id="GO:0061157">
    <property type="term" value="P:mRNA destabilization"/>
    <property type="evidence" value="ECO:0007669"/>
    <property type="project" value="UniProtKB-ARBA"/>
</dbReference>
<dbReference type="PANTHER" id="PTHR12271:SF40">
    <property type="entry name" value="POLY(A) RNA POLYMERASE GLD2"/>
    <property type="match status" value="1"/>
</dbReference>
<dbReference type="InterPro" id="IPR002058">
    <property type="entry name" value="PAP_assoc"/>
</dbReference>
<dbReference type="SUPFAM" id="SSF81631">
    <property type="entry name" value="PAP/OAS1 substrate-binding domain"/>
    <property type="match status" value="1"/>
</dbReference>
<evidence type="ECO:0000256" key="3">
    <source>
        <dbReference type="ARBA" id="ARBA00004496"/>
    </source>
</evidence>
<evidence type="ECO:0000256" key="4">
    <source>
        <dbReference type="ARBA" id="ARBA00008593"/>
    </source>
</evidence>
<dbReference type="PANTHER" id="PTHR12271">
    <property type="entry name" value="POLY A POLYMERASE CID PAP -RELATED"/>
    <property type="match status" value="1"/>
</dbReference>
<protein>
    <recommendedName>
        <fullName evidence="5">RNA uridylyltransferase</fullName>
        <ecNumber evidence="5">2.7.7.52</ecNumber>
    </recommendedName>
</protein>
<keyword evidence="8" id="KW-0479">Metal-binding</keyword>
<keyword evidence="6" id="KW-0963">Cytoplasm</keyword>
<dbReference type="Pfam" id="PF22600">
    <property type="entry name" value="MTPAP-like_central"/>
    <property type="match status" value="1"/>
</dbReference>
<dbReference type="FunFam" id="3.30.460.10:FF:000067">
    <property type="entry name" value="Terminal uridylyltransferase cid1"/>
    <property type="match status" value="1"/>
</dbReference>
<keyword evidence="7" id="KW-0808">Transferase</keyword>
<evidence type="ECO:0000256" key="1">
    <source>
        <dbReference type="ARBA" id="ARBA00001936"/>
    </source>
</evidence>
<name>A0A6J1DHB2_MOMCH</name>
<evidence type="ECO:0000259" key="11">
    <source>
        <dbReference type="Pfam" id="PF03828"/>
    </source>
</evidence>
<keyword evidence="9" id="KW-0460">Magnesium</keyword>
<feature type="domain" description="PAP-associated" evidence="11">
    <location>
        <begin position="337"/>
        <end position="396"/>
    </location>
</feature>
<dbReference type="InterPro" id="IPR043519">
    <property type="entry name" value="NT_sf"/>
</dbReference>
<dbReference type="GO" id="GO:0031123">
    <property type="term" value="P:RNA 3'-end processing"/>
    <property type="evidence" value="ECO:0007669"/>
    <property type="project" value="TreeGrafter"/>
</dbReference>
<keyword evidence="14" id="KW-0548">Nucleotidyltransferase</keyword>
<dbReference type="Gene3D" id="1.10.1410.10">
    <property type="match status" value="1"/>
</dbReference>
<dbReference type="RefSeq" id="XP_022153383.1">
    <property type="nucleotide sequence ID" value="XM_022297691.1"/>
</dbReference>
<evidence type="ECO:0000313" key="13">
    <source>
        <dbReference type="Proteomes" id="UP000504603"/>
    </source>
</evidence>
<evidence type="ECO:0000256" key="9">
    <source>
        <dbReference type="ARBA" id="ARBA00022842"/>
    </source>
</evidence>
<dbReference type="GeneID" id="111020889"/>
<comment type="cofactor">
    <cofactor evidence="1">
        <name>Mn(2+)</name>
        <dbReference type="ChEBI" id="CHEBI:29035"/>
    </cofactor>
</comment>
<proteinExistence type="inferred from homology"/>